<gene>
    <name evidence="2" type="ORF">Hypma_011406</name>
</gene>
<reference evidence="2" key="1">
    <citation type="submission" date="2018-04" db="EMBL/GenBank/DDBJ databases">
        <title>Whole genome sequencing of Hypsizygus marmoreus.</title>
        <authorList>
            <person name="Choi I.-G."/>
            <person name="Min B."/>
            <person name="Kim J.-G."/>
            <person name="Kim S."/>
            <person name="Oh Y.-L."/>
            <person name="Kong W.-S."/>
            <person name="Park H."/>
            <person name="Jeong J."/>
            <person name="Song E.-S."/>
        </authorList>
    </citation>
    <scope>NUCLEOTIDE SEQUENCE [LARGE SCALE GENOMIC DNA]</scope>
    <source>
        <strain evidence="2">51987-8</strain>
    </source>
</reference>
<dbReference type="AlphaFoldDB" id="A0A369JKC6"/>
<keyword evidence="1" id="KW-0472">Membrane</keyword>
<dbReference type="EMBL" id="LUEZ02000055">
    <property type="protein sequence ID" value="RDB21017.1"/>
    <property type="molecule type" value="Genomic_DNA"/>
</dbReference>
<dbReference type="Proteomes" id="UP000076154">
    <property type="component" value="Unassembled WGS sequence"/>
</dbReference>
<feature type="transmembrane region" description="Helical" evidence="1">
    <location>
        <begin position="53"/>
        <end position="76"/>
    </location>
</feature>
<keyword evidence="1" id="KW-1133">Transmembrane helix</keyword>
<keyword evidence="3" id="KW-1185">Reference proteome</keyword>
<comment type="caution">
    <text evidence="2">The sequence shown here is derived from an EMBL/GenBank/DDBJ whole genome shotgun (WGS) entry which is preliminary data.</text>
</comment>
<feature type="transmembrane region" description="Helical" evidence="1">
    <location>
        <begin position="103"/>
        <end position="121"/>
    </location>
</feature>
<organism evidence="2 3">
    <name type="scientific">Hypsizygus marmoreus</name>
    <name type="common">White beech mushroom</name>
    <name type="synonym">Agaricus marmoreus</name>
    <dbReference type="NCBI Taxonomy" id="39966"/>
    <lineage>
        <taxon>Eukaryota</taxon>
        <taxon>Fungi</taxon>
        <taxon>Dikarya</taxon>
        <taxon>Basidiomycota</taxon>
        <taxon>Agaricomycotina</taxon>
        <taxon>Agaricomycetes</taxon>
        <taxon>Agaricomycetidae</taxon>
        <taxon>Agaricales</taxon>
        <taxon>Tricholomatineae</taxon>
        <taxon>Lyophyllaceae</taxon>
        <taxon>Hypsizygus</taxon>
    </lineage>
</organism>
<accession>A0A369JKC6</accession>
<dbReference type="InParanoid" id="A0A369JKC6"/>
<keyword evidence="1" id="KW-0812">Transmembrane</keyword>
<sequence>MAANLGTRSADIQYLARNAATTGYQLGSLLAPPLYMVSVIASRGRSSFTINRLLRATWLCGLGGSIAGGAVGYAWYTFPNEDVLRSKRLEAVYDNDRIRADDHAMIGTILMGVLTPALFWNRAHIVNLVLGGAGLGSGIGLLTHYGRSLTGDRPPKTQLPVLPFSD</sequence>
<dbReference type="OrthoDB" id="2524788at2759"/>
<evidence type="ECO:0000313" key="2">
    <source>
        <dbReference type="EMBL" id="RDB21017.1"/>
    </source>
</evidence>
<evidence type="ECO:0000256" key="1">
    <source>
        <dbReference type="SAM" id="Phobius"/>
    </source>
</evidence>
<feature type="transmembrane region" description="Helical" evidence="1">
    <location>
        <begin position="23"/>
        <end position="41"/>
    </location>
</feature>
<evidence type="ECO:0000313" key="3">
    <source>
        <dbReference type="Proteomes" id="UP000076154"/>
    </source>
</evidence>
<protein>
    <submittedName>
        <fullName evidence="2">Uncharacterized protein</fullName>
    </submittedName>
</protein>
<proteinExistence type="predicted"/>
<feature type="transmembrane region" description="Helical" evidence="1">
    <location>
        <begin position="128"/>
        <end position="146"/>
    </location>
</feature>
<name>A0A369JKC6_HYPMA</name>